<feature type="chain" id="PRO_5007620547" description="Tle cognate immunity protein 4 C-terminal domain-containing protein" evidence="1">
    <location>
        <begin position="31"/>
        <end position="359"/>
    </location>
</feature>
<feature type="domain" description="Tle cognate immunity protein 4 C-terminal" evidence="2">
    <location>
        <begin position="182"/>
        <end position="225"/>
    </location>
</feature>
<keyword evidence="4" id="KW-1185">Reference proteome</keyword>
<dbReference type="OrthoDB" id="8722129at2"/>
<organism evidence="3 4">
    <name type="scientific">Caballeronia catudaia</name>
    <dbReference type="NCBI Taxonomy" id="1777136"/>
    <lineage>
        <taxon>Bacteria</taxon>
        <taxon>Pseudomonadati</taxon>
        <taxon>Pseudomonadota</taxon>
        <taxon>Betaproteobacteria</taxon>
        <taxon>Burkholderiales</taxon>
        <taxon>Burkholderiaceae</taxon>
        <taxon>Caballeronia</taxon>
    </lineage>
</organism>
<dbReference type="Proteomes" id="UP000054870">
    <property type="component" value="Unassembled WGS sequence"/>
</dbReference>
<accession>A0A158AJG7</accession>
<keyword evidence="1" id="KW-0732">Signal</keyword>
<evidence type="ECO:0000256" key="1">
    <source>
        <dbReference type="SAM" id="SignalP"/>
    </source>
</evidence>
<name>A0A158AJG7_9BURK</name>
<sequence>MKAASAIQPNLRRLWRATFLFGFLASPVLANQFEECVGRYQLALPGIAQPATVTPRVVDRKYVEEPIQFPDGQPANLSTFRVNGRFEITRELTLAEYVAFKDVLKRRIDEAGRDNKDLLRIEMSTDRPHAYAYFGSASSGFSIYADGQMVTFRTAGYGDNAEAGKAKIQKILNGLAFRKDFEVPRGAGVCLPGVFVALEENDHRDVGVTYRLKEHPDVTILFKDKTSAKPIEMVDVHNMPVGRRTNLTSREQNEFVWKYSGLGRAVKLDHDPLPFQNVELDGRKGVSSFGTITRDDGTIDFAYLATVQGDPNAAVDTPDLMLLVQRTAKYAKGSPPVSKDELKKIAKDIAASVIRRPVQ</sequence>
<proteinExistence type="predicted"/>
<feature type="signal peptide" evidence="1">
    <location>
        <begin position="1"/>
        <end position="30"/>
    </location>
</feature>
<comment type="caution">
    <text evidence="3">The sequence shown here is derived from an EMBL/GenBank/DDBJ whole genome shotgun (WGS) entry which is preliminary data.</text>
</comment>
<dbReference type="AlphaFoldDB" id="A0A158AJG7"/>
<evidence type="ECO:0000259" key="2">
    <source>
        <dbReference type="Pfam" id="PF18426"/>
    </source>
</evidence>
<dbReference type="RefSeq" id="WP_143746424.1">
    <property type="nucleotide sequence ID" value="NZ_FCOF02000008.1"/>
</dbReference>
<evidence type="ECO:0000313" key="3">
    <source>
        <dbReference type="EMBL" id="SAK57932.1"/>
    </source>
</evidence>
<evidence type="ECO:0000313" key="4">
    <source>
        <dbReference type="Proteomes" id="UP000054870"/>
    </source>
</evidence>
<reference evidence="3" key="1">
    <citation type="submission" date="2016-01" db="EMBL/GenBank/DDBJ databases">
        <authorList>
            <person name="Peeters C."/>
        </authorList>
    </citation>
    <scope>NUCLEOTIDE SEQUENCE [LARGE SCALE GENOMIC DNA]</scope>
    <source>
        <strain evidence="3">LMG 29318</strain>
    </source>
</reference>
<dbReference type="InterPro" id="IPR041290">
    <property type="entry name" value="Tli4_C"/>
</dbReference>
<dbReference type="Pfam" id="PF18426">
    <property type="entry name" value="Tli4_C"/>
    <property type="match status" value="1"/>
</dbReference>
<protein>
    <recommendedName>
        <fullName evidence="2">Tle cognate immunity protein 4 C-terminal domain-containing protein</fullName>
    </recommendedName>
</protein>
<dbReference type="EMBL" id="FCOF02000008">
    <property type="protein sequence ID" value="SAK57932.1"/>
    <property type="molecule type" value="Genomic_DNA"/>
</dbReference>
<gene>
    <name evidence="3" type="ORF">AWB75_02286</name>
</gene>